<dbReference type="EC" id="3.1.26.3" evidence="8"/>
<keyword evidence="12" id="KW-1185">Reference proteome</keyword>
<comment type="caution">
    <text evidence="11">The sequence shown here is derived from an EMBL/GenBank/DDBJ whole genome shotgun (WGS) entry which is preliminary data.</text>
</comment>
<feature type="active site" evidence="8">
    <location>
        <position position="133"/>
    </location>
</feature>
<evidence type="ECO:0000256" key="8">
    <source>
        <dbReference type="HAMAP-Rule" id="MF_00104"/>
    </source>
</evidence>
<keyword evidence="8" id="KW-0479">Metal-binding</keyword>
<evidence type="ECO:0000256" key="2">
    <source>
        <dbReference type="ARBA" id="ARBA00010183"/>
    </source>
</evidence>
<dbReference type="HAMAP" id="MF_00104">
    <property type="entry name" value="RNase_III"/>
    <property type="match status" value="1"/>
</dbReference>
<keyword evidence="8" id="KW-0963">Cytoplasm</keyword>
<sequence length="237" mass="25653">MGSDRQHPLSILEPETREWLLANGFSVRTEAPWLEALTHGSFNGGAARANERDYQRLEFLGDRVLGLSVASWLYSAGDAPEGRLSQRLNALVSGATCARIARAIGLPDHVRLGKQAREDGGADSANILGDVMEALIGASFIENGYDTTRETIYGLWEAELDGDSGKAKHPKSALQEWAAGNRRAMPQYDIIDRTGPDHAARFTVRVSINNVGEAQGVASSKGEAEKRAAKAFLEEYG</sequence>
<keyword evidence="5 8" id="KW-0255">Endonuclease</keyword>
<organism evidence="11 12">
    <name type="scientific">Erythrobacter ani</name>
    <dbReference type="NCBI Taxonomy" id="2827235"/>
    <lineage>
        <taxon>Bacteria</taxon>
        <taxon>Pseudomonadati</taxon>
        <taxon>Pseudomonadota</taxon>
        <taxon>Alphaproteobacteria</taxon>
        <taxon>Sphingomonadales</taxon>
        <taxon>Erythrobacteraceae</taxon>
        <taxon>Erythrobacter/Porphyrobacter group</taxon>
        <taxon>Erythrobacter</taxon>
    </lineage>
</organism>
<dbReference type="GO" id="GO:0004525">
    <property type="term" value="F:ribonuclease III activity"/>
    <property type="evidence" value="ECO:0007669"/>
    <property type="project" value="UniProtKB-EC"/>
</dbReference>
<comment type="similarity">
    <text evidence="2">Belongs to the ribonuclease III family.</text>
</comment>
<dbReference type="Pfam" id="PF14622">
    <property type="entry name" value="Ribonucleas_3_3"/>
    <property type="match status" value="1"/>
</dbReference>
<keyword evidence="4 8" id="KW-0540">Nuclease</keyword>
<dbReference type="InterPro" id="IPR000999">
    <property type="entry name" value="RNase_III_dom"/>
</dbReference>
<dbReference type="NCBIfam" id="TIGR02191">
    <property type="entry name" value="RNaseIII"/>
    <property type="match status" value="1"/>
</dbReference>
<gene>
    <name evidence="8 11" type="primary">rnc</name>
    <name evidence="11" type="ORF">KCG45_14160</name>
</gene>
<comment type="subcellular location">
    <subcellularLocation>
        <location evidence="8">Cytoplasm</location>
    </subcellularLocation>
</comment>
<evidence type="ECO:0000259" key="9">
    <source>
        <dbReference type="PROSITE" id="PS50137"/>
    </source>
</evidence>
<dbReference type="SMART" id="SM00535">
    <property type="entry name" value="RIBOc"/>
    <property type="match status" value="1"/>
</dbReference>
<feature type="domain" description="DRBM" evidence="9">
    <location>
        <begin position="169"/>
        <end position="237"/>
    </location>
</feature>
<evidence type="ECO:0000256" key="3">
    <source>
        <dbReference type="ARBA" id="ARBA00022664"/>
    </source>
</evidence>
<feature type="binding site" evidence="8">
    <location>
        <position position="130"/>
    </location>
    <ligand>
        <name>Mg(2+)</name>
        <dbReference type="ChEBI" id="CHEBI:18420"/>
    </ligand>
</feature>
<dbReference type="SMART" id="SM00358">
    <property type="entry name" value="DSRM"/>
    <property type="match status" value="1"/>
</dbReference>
<keyword evidence="7 8" id="KW-0694">RNA-binding</keyword>
<dbReference type="EMBL" id="JAGSPB010000003">
    <property type="protein sequence ID" value="MBV7267326.1"/>
    <property type="molecule type" value="Genomic_DNA"/>
</dbReference>
<dbReference type="CDD" id="cd10845">
    <property type="entry name" value="DSRM_RNAse_III_family"/>
    <property type="match status" value="1"/>
</dbReference>
<dbReference type="Pfam" id="PF00035">
    <property type="entry name" value="dsrm"/>
    <property type="match status" value="1"/>
</dbReference>
<dbReference type="PROSITE" id="PS00517">
    <property type="entry name" value="RNASE_3_1"/>
    <property type="match status" value="1"/>
</dbReference>
<accession>A0ABS6SQK5</accession>
<feature type="binding site" evidence="8">
    <location>
        <position position="133"/>
    </location>
    <ligand>
        <name>Mg(2+)</name>
        <dbReference type="ChEBI" id="CHEBI:18420"/>
    </ligand>
</feature>
<evidence type="ECO:0000313" key="11">
    <source>
        <dbReference type="EMBL" id="MBV7267326.1"/>
    </source>
</evidence>
<dbReference type="PROSITE" id="PS50142">
    <property type="entry name" value="RNASE_3_2"/>
    <property type="match status" value="1"/>
</dbReference>
<evidence type="ECO:0000256" key="1">
    <source>
        <dbReference type="ARBA" id="ARBA00000109"/>
    </source>
</evidence>
<dbReference type="CDD" id="cd00593">
    <property type="entry name" value="RIBOc"/>
    <property type="match status" value="1"/>
</dbReference>
<feature type="active site" evidence="8">
    <location>
        <position position="62"/>
    </location>
</feature>
<comment type="cofactor">
    <cofactor evidence="8">
        <name>Mg(2+)</name>
        <dbReference type="ChEBI" id="CHEBI:18420"/>
    </cofactor>
</comment>
<dbReference type="PROSITE" id="PS50137">
    <property type="entry name" value="DS_RBD"/>
    <property type="match status" value="1"/>
</dbReference>
<dbReference type="Proteomes" id="UP000699975">
    <property type="component" value="Unassembled WGS sequence"/>
</dbReference>
<evidence type="ECO:0000256" key="7">
    <source>
        <dbReference type="ARBA" id="ARBA00022884"/>
    </source>
</evidence>
<reference evidence="11 12" key="1">
    <citation type="submission" date="2021-04" db="EMBL/GenBank/DDBJ databases">
        <authorList>
            <person name="Pira H."/>
            <person name="Risdian C."/>
            <person name="Wink J."/>
        </authorList>
    </citation>
    <scope>NUCLEOTIDE SEQUENCE [LARGE SCALE GENOMIC DNA]</scope>
    <source>
        <strain evidence="11 12">WH131</strain>
    </source>
</reference>
<feature type="binding site" evidence="8">
    <location>
        <position position="58"/>
    </location>
    <ligand>
        <name>Mg(2+)</name>
        <dbReference type="ChEBI" id="CHEBI:18420"/>
    </ligand>
</feature>
<comment type="catalytic activity">
    <reaction evidence="1 8">
        <text>Endonucleolytic cleavage to 5'-phosphomonoester.</text>
        <dbReference type="EC" id="3.1.26.3"/>
    </reaction>
</comment>
<evidence type="ECO:0000256" key="4">
    <source>
        <dbReference type="ARBA" id="ARBA00022722"/>
    </source>
</evidence>
<keyword evidence="8" id="KW-0698">rRNA processing</keyword>
<keyword evidence="8" id="KW-0699">rRNA-binding</keyword>
<protein>
    <recommendedName>
        <fullName evidence="8">Ribonuclease 3</fullName>
        <ecNumber evidence="8">3.1.26.3</ecNumber>
    </recommendedName>
    <alternativeName>
        <fullName evidence="8">Ribonuclease III</fullName>
        <shortName evidence="8">RNase III</shortName>
    </alternativeName>
</protein>
<evidence type="ECO:0000256" key="6">
    <source>
        <dbReference type="ARBA" id="ARBA00022801"/>
    </source>
</evidence>
<feature type="domain" description="RNase III" evidence="10">
    <location>
        <begin position="35"/>
        <end position="144"/>
    </location>
</feature>
<comment type="subunit">
    <text evidence="8">Homodimer.</text>
</comment>
<comment type="function">
    <text evidence="8">Digests double-stranded RNA. Involved in the processing of primary rRNA transcript to yield the immediate precursors to the large and small rRNAs (23S and 16S). Processes some mRNAs, and tRNAs when they are encoded in the rRNA operon. Processes pre-crRNA and tracrRNA of type II CRISPR loci if present in the organism.</text>
</comment>
<proteinExistence type="inferred from homology"/>
<keyword evidence="3 8" id="KW-0507">mRNA processing</keyword>
<keyword evidence="8" id="KW-0819">tRNA processing</keyword>
<evidence type="ECO:0000256" key="5">
    <source>
        <dbReference type="ARBA" id="ARBA00022759"/>
    </source>
</evidence>
<dbReference type="InterPro" id="IPR014720">
    <property type="entry name" value="dsRBD_dom"/>
</dbReference>
<dbReference type="PANTHER" id="PTHR11207">
    <property type="entry name" value="RIBONUCLEASE III"/>
    <property type="match status" value="1"/>
</dbReference>
<evidence type="ECO:0000313" key="12">
    <source>
        <dbReference type="Proteomes" id="UP000699975"/>
    </source>
</evidence>
<keyword evidence="8" id="KW-0460">Magnesium</keyword>
<keyword evidence="6 8" id="KW-0378">Hydrolase</keyword>
<name>A0ABS6SQK5_9SPHN</name>
<dbReference type="PANTHER" id="PTHR11207:SF0">
    <property type="entry name" value="RIBONUCLEASE 3"/>
    <property type="match status" value="1"/>
</dbReference>
<evidence type="ECO:0000259" key="10">
    <source>
        <dbReference type="PROSITE" id="PS50142"/>
    </source>
</evidence>
<dbReference type="InterPro" id="IPR011907">
    <property type="entry name" value="RNase_III"/>
</dbReference>